<accession>A0A552DBD3</accession>
<name>A0A552DBD3_MICAE</name>
<feature type="compositionally biased region" description="Polar residues" evidence="2">
    <location>
        <begin position="198"/>
        <end position="210"/>
    </location>
</feature>
<feature type="coiled-coil region" evidence="1">
    <location>
        <begin position="96"/>
        <end position="123"/>
    </location>
</feature>
<sequence>MTILQAWLQNLQARFQNRNNQNALPHAGVSLEDLRELSVGNPEQAKIILEYEKLKEDNHWSKSFLTFVAGALIPLIGLVLVDRDKQQEIAQQNTVIAQKNREIAQKDAEIQDLKEQAHKNRLKDIYGIFLTNRNVIYSTNPSECENFARITDAVYHGSKDLGPIFNRLADNVNATKCKSILWQFSEQQPHSNQPPSPENKQQAQEQATSISKLKSDKVTIQIEHLIQKFTTSERKTASLTLSELANKDPEAKPLVVKALIGGIVGDNDNKENPYLKNLYIAYTLANIKDWSSPQYQKVCNLKTSKNYNDPTFKMRVNNAINKLDKSKHCP</sequence>
<protein>
    <submittedName>
        <fullName evidence="3">Uncharacterized protein</fullName>
    </submittedName>
</protein>
<gene>
    <name evidence="3" type="ORF">EWV80_19185</name>
</gene>
<reference evidence="3 4" key="1">
    <citation type="submission" date="2019-01" db="EMBL/GenBank/DDBJ databases">
        <title>Coherence of Microcystis species and biogeography revealed through population genomics.</title>
        <authorList>
            <person name="Perez-Carrascal O.M."/>
            <person name="Terrat Y."/>
            <person name="Giani A."/>
            <person name="Fortin N."/>
            <person name="Tromas N."/>
            <person name="Shapiro B.J."/>
        </authorList>
    </citation>
    <scope>NUCLEOTIDE SEQUENCE [LARGE SCALE GENOMIC DNA]</scope>
    <source>
        <strain evidence="3">Ma_QC_B_20070730_S2</strain>
    </source>
</reference>
<evidence type="ECO:0000256" key="2">
    <source>
        <dbReference type="SAM" id="MobiDB-lite"/>
    </source>
</evidence>
<dbReference type="Proteomes" id="UP000320551">
    <property type="component" value="Unassembled WGS sequence"/>
</dbReference>
<comment type="caution">
    <text evidence="3">The sequence shown here is derived from an EMBL/GenBank/DDBJ whole genome shotgun (WGS) entry which is preliminary data.</text>
</comment>
<evidence type="ECO:0000313" key="3">
    <source>
        <dbReference type="EMBL" id="TRU19514.1"/>
    </source>
</evidence>
<keyword evidence="1" id="KW-0175">Coiled coil</keyword>
<feature type="region of interest" description="Disordered" evidence="2">
    <location>
        <begin position="186"/>
        <end position="210"/>
    </location>
</feature>
<dbReference type="EMBL" id="SFBK01000251">
    <property type="protein sequence ID" value="TRU19514.1"/>
    <property type="molecule type" value="Genomic_DNA"/>
</dbReference>
<evidence type="ECO:0000256" key="1">
    <source>
        <dbReference type="SAM" id="Coils"/>
    </source>
</evidence>
<dbReference type="AlphaFoldDB" id="A0A552DBD3"/>
<organism evidence="3 4">
    <name type="scientific">Microcystis aeruginosa Ma_QC_B_20070730_S2</name>
    <dbReference type="NCBI Taxonomy" id="2486256"/>
    <lineage>
        <taxon>Bacteria</taxon>
        <taxon>Bacillati</taxon>
        <taxon>Cyanobacteriota</taxon>
        <taxon>Cyanophyceae</taxon>
        <taxon>Oscillatoriophycideae</taxon>
        <taxon>Chroococcales</taxon>
        <taxon>Microcystaceae</taxon>
        <taxon>Microcystis</taxon>
    </lineage>
</organism>
<proteinExistence type="predicted"/>
<evidence type="ECO:0000313" key="4">
    <source>
        <dbReference type="Proteomes" id="UP000320551"/>
    </source>
</evidence>